<dbReference type="RefSeq" id="WP_284210729.1">
    <property type="nucleotide sequence ID" value="NZ_BSPG01000001.1"/>
</dbReference>
<evidence type="ECO:0000313" key="9">
    <source>
        <dbReference type="Proteomes" id="UP000517759"/>
    </source>
</evidence>
<protein>
    <submittedName>
        <fullName evidence="8">Hemolysin activation/secretion protein</fullName>
    </submittedName>
</protein>
<evidence type="ECO:0000256" key="4">
    <source>
        <dbReference type="SAM" id="SignalP"/>
    </source>
</evidence>
<keyword evidence="1" id="KW-0472">Membrane</keyword>
<organism evidence="8 9">
    <name type="scientific">Methylobacterium brachythecii</name>
    <dbReference type="NCBI Taxonomy" id="1176177"/>
    <lineage>
        <taxon>Bacteria</taxon>
        <taxon>Pseudomonadati</taxon>
        <taxon>Pseudomonadota</taxon>
        <taxon>Alphaproteobacteria</taxon>
        <taxon>Hyphomicrobiales</taxon>
        <taxon>Methylobacteriaceae</taxon>
        <taxon>Methylobacterium</taxon>
    </lineage>
</organism>
<feature type="domain" description="Haemolysin activator HlyB C-terminal" evidence="5">
    <location>
        <begin position="235"/>
        <end position="557"/>
    </location>
</feature>
<proteinExistence type="predicted"/>
<dbReference type="EMBL" id="JACIDN010000003">
    <property type="protein sequence ID" value="MBB3902388.1"/>
    <property type="molecule type" value="Genomic_DNA"/>
</dbReference>
<dbReference type="GO" id="GO:0098046">
    <property type="term" value="C:type V protein secretion system complex"/>
    <property type="evidence" value="ECO:0007669"/>
    <property type="project" value="TreeGrafter"/>
</dbReference>
<keyword evidence="10" id="KW-1185">Reference proteome</keyword>
<dbReference type="Pfam" id="PF03865">
    <property type="entry name" value="ShlB"/>
    <property type="match status" value="1"/>
</dbReference>
<evidence type="ECO:0000256" key="2">
    <source>
        <dbReference type="ARBA" id="ARBA00022692"/>
    </source>
</evidence>
<comment type="caution">
    <text evidence="8">The sequence shown here is derived from an EMBL/GenBank/DDBJ whole genome shotgun (WGS) entry which is preliminary data.</text>
</comment>
<dbReference type="PANTHER" id="PTHR34597">
    <property type="entry name" value="SLR1661 PROTEIN"/>
    <property type="match status" value="1"/>
</dbReference>
<dbReference type="AlphaFoldDB" id="A0A7W6F6J9"/>
<dbReference type="Proteomes" id="UP001156881">
    <property type="component" value="Unassembled WGS sequence"/>
</dbReference>
<evidence type="ECO:0000256" key="1">
    <source>
        <dbReference type="ARBA" id="ARBA00022452"/>
    </source>
</evidence>
<dbReference type="Pfam" id="PF08479">
    <property type="entry name" value="POTRA_2"/>
    <property type="match status" value="1"/>
</dbReference>
<dbReference type="GO" id="GO:0046819">
    <property type="term" value="P:protein secretion by the type V secretion system"/>
    <property type="evidence" value="ECO:0007669"/>
    <property type="project" value="TreeGrafter"/>
</dbReference>
<gene>
    <name evidence="7" type="ORF">GCM10007884_02210</name>
    <name evidence="8" type="ORF">GGR33_001883</name>
</gene>
<dbReference type="GO" id="GO:0008320">
    <property type="term" value="F:protein transmembrane transporter activity"/>
    <property type="evidence" value="ECO:0007669"/>
    <property type="project" value="TreeGrafter"/>
</dbReference>
<name>A0A7W6F6J9_9HYPH</name>
<sequence>MTPLVPALRASAVSQRRSIGAACRLSGLALAALTAMAGLSRVEAQTASQVTPQSFAPPAVRPGGTLAFSGQAGLAAPAGSDRLSIRVGTIVVENAPPGFAPEIAELQAKLVGRRVPVSEIFSAAQELEAVLVRRGSLLIRVVLPAQKLNDGGRLRLVVVNGFIQNVELRNVPEPARSRIAAVLDGLVGRRDLQTSEIERRLLLAGDTPGVSLRSTLVPSTSQGGATLVIDGTYRAVTGFVGGDNTVGKALGGYSIGTGLDINTAFGLGETLYVRALGYPGRNDALGTGSPFGDDPRLRTLSGGLVMPLGTDGMTFNVEYTDSRTAPKVSNVIQTTSDYERLSFRLRYPWLRSRTANFFSEVAFDATREELGLVLPAMTVPLSLDRLRIVRLSGEGDVKLDSGGIISGRSTLSLGIDGLGARGIADATPILPLSRLGANAEFQKLDTWITLTQPLPEGFVFGFYARGQTSFGQPLVRSEQMAIASFQELSTFDAGSLGGDSGWLVRSEVAHPFSVNLEGRPATVSPYVFGATGQLFLERPTILEASKLDVSSVGLGLRLAALLDPTSATEANLTLEFGRRFRSDALPDANRFTVLGSIRF</sequence>
<evidence type="ECO:0000259" key="5">
    <source>
        <dbReference type="Pfam" id="PF03865"/>
    </source>
</evidence>
<accession>A0A7W6F6J9</accession>
<dbReference type="Proteomes" id="UP000517759">
    <property type="component" value="Unassembled WGS sequence"/>
</dbReference>
<dbReference type="InterPro" id="IPR005565">
    <property type="entry name" value="Hemolysn_activator_HlyB_C"/>
</dbReference>
<feature type="domain" description="Polypeptide-transport-associated ShlB-type" evidence="6">
    <location>
        <begin position="91"/>
        <end position="161"/>
    </location>
</feature>
<keyword evidence="2" id="KW-0812">Transmembrane</keyword>
<dbReference type="EMBL" id="BSPG01000001">
    <property type="protein sequence ID" value="GLS42236.1"/>
    <property type="molecule type" value="Genomic_DNA"/>
</dbReference>
<dbReference type="PANTHER" id="PTHR34597:SF3">
    <property type="entry name" value="OUTER MEMBRANE TRANSPORTER CDIB"/>
    <property type="match status" value="1"/>
</dbReference>
<keyword evidence="4" id="KW-0732">Signal</keyword>
<feature type="signal peptide" evidence="4">
    <location>
        <begin position="1"/>
        <end position="37"/>
    </location>
</feature>
<reference evidence="7" key="4">
    <citation type="submission" date="2023-01" db="EMBL/GenBank/DDBJ databases">
        <title>Draft genome sequence of Methylobacterium brachythecii strain NBRC 107710.</title>
        <authorList>
            <person name="Sun Q."/>
            <person name="Mori K."/>
        </authorList>
    </citation>
    <scope>NUCLEOTIDE SEQUENCE</scope>
    <source>
        <strain evidence="7">NBRC 107710</strain>
    </source>
</reference>
<dbReference type="InterPro" id="IPR051544">
    <property type="entry name" value="TPS_OM_transporter"/>
</dbReference>
<evidence type="ECO:0000313" key="7">
    <source>
        <dbReference type="EMBL" id="GLS42236.1"/>
    </source>
</evidence>
<dbReference type="InterPro" id="IPR013686">
    <property type="entry name" value="Polypept-transport_assoc_ShlB"/>
</dbReference>
<evidence type="ECO:0000259" key="6">
    <source>
        <dbReference type="Pfam" id="PF08479"/>
    </source>
</evidence>
<keyword evidence="3" id="KW-0998">Cell outer membrane</keyword>
<evidence type="ECO:0000313" key="10">
    <source>
        <dbReference type="Proteomes" id="UP001156881"/>
    </source>
</evidence>
<feature type="chain" id="PRO_5030567696" evidence="4">
    <location>
        <begin position="38"/>
        <end position="599"/>
    </location>
</feature>
<reference evidence="8 9" key="3">
    <citation type="submission" date="2020-08" db="EMBL/GenBank/DDBJ databases">
        <title>Genomic Encyclopedia of Type Strains, Phase IV (KMG-IV): sequencing the most valuable type-strain genomes for metagenomic binning, comparative biology and taxonomic classification.</title>
        <authorList>
            <person name="Goeker M."/>
        </authorList>
    </citation>
    <scope>NUCLEOTIDE SEQUENCE [LARGE SCALE GENOMIC DNA]</scope>
    <source>
        <strain evidence="8 9">DSM 24105</strain>
    </source>
</reference>
<reference evidence="10" key="2">
    <citation type="journal article" date="2019" name="Int. J. Syst. Evol. Microbiol.">
        <title>The Global Catalogue of Microorganisms (GCM) 10K type strain sequencing project: providing services to taxonomists for standard genome sequencing and annotation.</title>
        <authorList>
            <consortium name="The Broad Institute Genomics Platform"/>
            <consortium name="The Broad Institute Genome Sequencing Center for Infectious Disease"/>
            <person name="Wu L."/>
            <person name="Ma J."/>
        </authorList>
    </citation>
    <scope>NUCLEOTIDE SEQUENCE [LARGE SCALE GENOMIC DNA]</scope>
    <source>
        <strain evidence="10">NBRC 107710</strain>
    </source>
</reference>
<evidence type="ECO:0000313" key="8">
    <source>
        <dbReference type="EMBL" id="MBB3902388.1"/>
    </source>
</evidence>
<reference evidence="7" key="1">
    <citation type="journal article" date="2014" name="Int. J. Syst. Evol. Microbiol.">
        <title>Complete genome of a new Firmicutes species belonging to the dominant human colonic microbiota ('Ruminococcus bicirculans') reveals two chromosomes and a selective capacity to utilize plant glucans.</title>
        <authorList>
            <consortium name="NISC Comparative Sequencing Program"/>
            <person name="Wegmann U."/>
            <person name="Louis P."/>
            <person name="Goesmann A."/>
            <person name="Henrissat B."/>
            <person name="Duncan S.H."/>
            <person name="Flint H.J."/>
        </authorList>
    </citation>
    <scope>NUCLEOTIDE SEQUENCE</scope>
    <source>
        <strain evidence="7">NBRC 107710</strain>
    </source>
</reference>
<dbReference type="Gene3D" id="2.40.160.50">
    <property type="entry name" value="membrane protein fhac: a member of the omp85/tpsb transporter family"/>
    <property type="match status" value="1"/>
</dbReference>
<keyword evidence="1" id="KW-1134">Transmembrane beta strand</keyword>
<evidence type="ECO:0000256" key="3">
    <source>
        <dbReference type="ARBA" id="ARBA00023237"/>
    </source>
</evidence>